<dbReference type="SUPFAM" id="SSF50249">
    <property type="entry name" value="Nucleic acid-binding proteins"/>
    <property type="match status" value="1"/>
</dbReference>
<evidence type="ECO:0008006" key="6">
    <source>
        <dbReference type="Google" id="ProtNLM"/>
    </source>
</evidence>
<dbReference type="HOGENOM" id="CLU_104295_0_0_1"/>
<dbReference type="InterPro" id="IPR012340">
    <property type="entry name" value="NA-bd_OB-fold"/>
</dbReference>
<comment type="similarity">
    <text evidence="1">Belongs to the universal ribosomal protein uS12 family.</text>
</comment>
<sequence>MSAILRSLASASRPVLRTSLAAYPAPTVARSLWSASRLPIPPSTTYSSLRSTLSNPQSISLRQFHATSSAKATLNQVQRGARKRVKRKTKAPALTGCQQRKGVITYIGIKKPKKPNSAERKIAKVKLTNGFHVTAYIMGEGHNLQEHGVVLLRGGRTQDLGLKYKVVRGAHDFSGVAGRRTSRSKYGAKKPKSN</sequence>
<name>A0A0C3PNR4_9AGAM</name>
<dbReference type="InterPro" id="IPR005679">
    <property type="entry name" value="Ribosomal_uS12_bac"/>
</dbReference>
<dbReference type="EMBL" id="KN823683">
    <property type="protein sequence ID" value="KIO16080.1"/>
    <property type="molecule type" value="Genomic_DNA"/>
</dbReference>
<keyword evidence="2" id="KW-0689">Ribosomal protein</keyword>
<dbReference type="Gene3D" id="2.40.50.140">
    <property type="entry name" value="Nucleic acid-binding proteins"/>
    <property type="match status" value="1"/>
</dbReference>
<dbReference type="Proteomes" id="UP000054248">
    <property type="component" value="Unassembled WGS sequence"/>
</dbReference>
<evidence type="ECO:0000256" key="2">
    <source>
        <dbReference type="ARBA" id="ARBA00022980"/>
    </source>
</evidence>
<reference evidence="4 5" key="1">
    <citation type="submission" date="2014-04" db="EMBL/GenBank/DDBJ databases">
        <authorList>
            <consortium name="DOE Joint Genome Institute"/>
            <person name="Kuo A."/>
            <person name="Girlanda M."/>
            <person name="Perotto S."/>
            <person name="Kohler A."/>
            <person name="Nagy L.G."/>
            <person name="Floudas D."/>
            <person name="Copeland A."/>
            <person name="Barry K.W."/>
            <person name="Cichocki N."/>
            <person name="Veneault-Fourrey C."/>
            <person name="LaButti K."/>
            <person name="Lindquist E.A."/>
            <person name="Lipzen A."/>
            <person name="Lundell T."/>
            <person name="Morin E."/>
            <person name="Murat C."/>
            <person name="Sun H."/>
            <person name="Tunlid A."/>
            <person name="Henrissat B."/>
            <person name="Grigoriev I.V."/>
            <person name="Hibbett D.S."/>
            <person name="Martin F."/>
            <person name="Nordberg H.P."/>
            <person name="Cantor M.N."/>
            <person name="Hua S.X."/>
        </authorList>
    </citation>
    <scope>NUCLEOTIDE SEQUENCE [LARGE SCALE GENOMIC DNA]</scope>
    <source>
        <strain evidence="4 5">MUT 4182</strain>
    </source>
</reference>
<dbReference type="NCBIfam" id="TIGR00981">
    <property type="entry name" value="rpsL_bact"/>
    <property type="match status" value="1"/>
</dbReference>
<evidence type="ECO:0000256" key="1">
    <source>
        <dbReference type="ARBA" id="ARBA00005657"/>
    </source>
</evidence>
<keyword evidence="3" id="KW-0687">Ribonucleoprotein</keyword>
<dbReference type="GO" id="GO:0006412">
    <property type="term" value="P:translation"/>
    <property type="evidence" value="ECO:0007669"/>
    <property type="project" value="InterPro"/>
</dbReference>
<protein>
    <recommendedName>
        <fullName evidence="6">Ribosomal protein S12</fullName>
    </recommendedName>
</protein>
<gene>
    <name evidence="4" type="ORF">M407DRAFT_247079</name>
</gene>
<dbReference type="STRING" id="1051891.A0A0C3PNR4"/>
<keyword evidence="5" id="KW-1185">Reference proteome</keyword>
<evidence type="ECO:0000256" key="3">
    <source>
        <dbReference type="ARBA" id="ARBA00023274"/>
    </source>
</evidence>
<dbReference type="InterPro" id="IPR006032">
    <property type="entry name" value="Ribosomal_uS12"/>
</dbReference>
<dbReference type="Pfam" id="PF00164">
    <property type="entry name" value="Ribosom_S12_S23"/>
    <property type="match status" value="1"/>
</dbReference>
<dbReference type="GO" id="GO:0003735">
    <property type="term" value="F:structural constituent of ribosome"/>
    <property type="evidence" value="ECO:0007669"/>
    <property type="project" value="InterPro"/>
</dbReference>
<evidence type="ECO:0000313" key="4">
    <source>
        <dbReference type="EMBL" id="KIO16080.1"/>
    </source>
</evidence>
<evidence type="ECO:0000313" key="5">
    <source>
        <dbReference type="Proteomes" id="UP000054248"/>
    </source>
</evidence>
<dbReference type="PRINTS" id="PR01034">
    <property type="entry name" value="RIBOSOMALS12"/>
</dbReference>
<dbReference type="FunFam" id="2.40.50.140:FF:000099">
    <property type="entry name" value="Ribosomal protein S12, mitochondrial"/>
    <property type="match status" value="1"/>
</dbReference>
<proteinExistence type="inferred from homology"/>
<dbReference type="AlphaFoldDB" id="A0A0C3PNR4"/>
<dbReference type="CDD" id="cd03368">
    <property type="entry name" value="Ribosomal_S12"/>
    <property type="match status" value="1"/>
</dbReference>
<dbReference type="PANTHER" id="PTHR11652">
    <property type="entry name" value="30S RIBOSOMAL PROTEIN S12 FAMILY MEMBER"/>
    <property type="match status" value="1"/>
</dbReference>
<dbReference type="OrthoDB" id="361013at2759"/>
<reference evidence="5" key="2">
    <citation type="submission" date="2015-01" db="EMBL/GenBank/DDBJ databases">
        <title>Evolutionary Origins and Diversification of the Mycorrhizal Mutualists.</title>
        <authorList>
            <consortium name="DOE Joint Genome Institute"/>
            <consortium name="Mycorrhizal Genomics Consortium"/>
            <person name="Kohler A."/>
            <person name="Kuo A."/>
            <person name="Nagy L.G."/>
            <person name="Floudas D."/>
            <person name="Copeland A."/>
            <person name="Barry K.W."/>
            <person name="Cichocki N."/>
            <person name="Veneault-Fourrey C."/>
            <person name="LaButti K."/>
            <person name="Lindquist E.A."/>
            <person name="Lipzen A."/>
            <person name="Lundell T."/>
            <person name="Morin E."/>
            <person name="Murat C."/>
            <person name="Riley R."/>
            <person name="Ohm R."/>
            <person name="Sun H."/>
            <person name="Tunlid A."/>
            <person name="Henrissat B."/>
            <person name="Grigoriev I.V."/>
            <person name="Hibbett D.S."/>
            <person name="Martin F."/>
        </authorList>
    </citation>
    <scope>NUCLEOTIDE SEQUENCE [LARGE SCALE GENOMIC DNA]</scope>
    <source>
        <strain evidence="5">MUT 4182</strain>
    </source>
</reference>
<organism evidence="4 5">
    <name type="scientific">Tulasnella calospora MUT 4182</name>
    <dbReference type="NCBI Taxonomy" id="1051891"/>
    <lineage>
        <taxon>Eukaryota</taxon>
        <taxon>Fungi</taxon>
        <taxon>Dikarya</taxon>
        <taxon>Basidiomycota</taxon>
        <taxon>Agaricomycotina</taxon>
        <taxon>Agaricomycetes</taxon>
        <taxon>Cantharellales</taxon>
        <taxon>Tulasnellaceae</taxon>
        <taxon>Tulasnella</taxon>
    </lineage>
</organism>
<accession>A0A0C3PNR4</accession>
<dbReference type="GO" id="GO:0015935">
    <property type="term" value="C:small ribosomal subunit"/>
    <property type="evidence" value="ECO:0007669"/>
    <property type="project" value="InterPro"/>
</dbReference>
<dbReference type="PROSITE" id="PS00055">
    <property type="entry name" value="RIBOSOMAL_S12"/>
    <property type="match status" value="1"/>
</dbReference>